<proteinExistence type="predicted"/>
<dbReference type="InterPro" id="IPR016024">
    <property type="entry name" value="ARM-type_fold"/>
</dbReference>
<dbReference type="Pfam" id="PF12422">
    <property type="entry name" value="Condensin2nSMC"/>
    <property type="match status" value="1"/>
</dbReference>
<dbReference type="InterPro" id="IPR011989">
    <property type="entry name" value="ARM-like"/>
</dbReference>
<dbReference type="SUPFAM" id="SSF48371">
    <property type="entry name" value="ARM repeat"/>
    <property type="match status" value="1"/>
</dbReference>
<evidence type="ECO:0008006" key="3">
    <source>
        <dbReference type="Google" id="ProtNLM"/>
    </source>
</evidence>
<evidence type="ECO:0000313" key="2">
    <source>
        <dbReference type="Proteomes" id="UP001162483"/>
    </source>
</evidence>
<comment type="caution">
    <text evidence="1">The sequence shown here is derived from an EMBL/GenBank/DDBJ whole genome shotgun (WGS) entry which is preliminary data.</text>
</comment>
<dbReference type="Gene3D" id="1.25.10.10">
    <property type="entry name" value="Leucine-rich Repeat Variant"/>
    <property type="match status" value="1"/>
</dbReference>
<reference evidence="1" key="1">
    <citation type="submission" date="2023-05" db="EMBL/GenBank/DDBJ databases">
        <authorList>
            <person name="Stuckert A."/>
        </authorList>
    </citation>
    <scope>NUCLEOTIDE SEQUENCE</scope>
</reference>
<keyword evidence="2" id="KW-1185">Reference proteome</keyword>
<evidence type="ECO:0000313" key="1">
    <source>
        <dbReference type="EMBL" id="CAI9598877.1"/>
    </source>
</evidence>
<dbReference type="EMBL" id="CATNWA010017214">
    <property type="protein sequence ID" value="CAI9598877.1"/>
    <property type="molecule type" value="Genomic_DNA"/>
</dbReference>
<dbReference type="InterPro" id="IPR024741">
    <property type="entry name" value="Condensin2_G2"/>
</dbReference>
<protein>
    <recommendedName>
        <fullName evidence="3">Condensin-2 complex subunit G2</fullName>
    </recommendedName>
</protein>
<accession>A0ABN9FPY7</accession>
<organism evidence="1 2">
    <name type="scientific">Staurois parvus</name>
    <dbReference type="NCBI Taxonomy" id="386267"/>
    <lineage>
        <taxon>Eukaryota</taxon>
        <taxon>Metazoa</taxon>
        <taxon>Chordata</taxon>
        <taxon>Craniata</taxon>
        <taxon>Vertebrata</taxon>
        <taxon>Euteleostomi</taxon>
        <taxon>Amphibia</taxon>
        <taxon>Batrachia</taxon>
        <taxon>Anura</taxon>
        <taxon>Neobatrachia</taxon>
        <taxon>Ranoidea</taxon>
        <taxon>Ranidae</taxon>
        <taxon>Staurois</taxon>
    </lineage>
</organism>
<name>A0ABN9FPY7_9NEOB</name>
<dbReference type="PANTHER" id="PTHR16199:SF4">
    <property type="entry name" value="CONDENSIN-2 COMPLEX SUBUNIT G2"/>
    <property type="match status" value="1"/>
</dbReference>
<gene>
    <name evidence="1" type="ORF">SPARVUS_LOCUS12506713</name>
</gene>
<dbReference type="PANTHER" id="PTHR16199">
    <property type="entry name" value="CONDENSIN-2 COMPLEX SUBUNIT G2"/>
    <property type="match status" value="1"/>
</dbReference>
<dbReference type="Proteomes" id="UP001162483">
    <property type="component" value="Unassembled WGS sequence"/>
</dbReference>
<sequence length="483" mass="55061">MDTLVANPVESWYKIVDDSDDDMEVEGSSEVKNTMEVIHGVTIVATVSVSVVEEDMGYQALLECAGLLNGILEALPKSESHVRLAIQRLCEAWWEKGLEKREEFGKTAFSMLLAKSIGPKRLAVDINRLWQFHAALLNFDYNSEDSNEVRNLLLQCSMCINHIKKEEGRRFLSFIFSWDINFIKIIHGTIKNVLPNLPKSLMCHVADIYFRAWKKASGDLLTTIEHTCIQDFMHHGVHLPRKSPVHTKVREVLSYFHQQKLRQGVDEMLYRLYQPIIWRGLKVPNSEVRSNAALLFIEVFPLRSPNMNQADVDNEIQKQFEELFNLLEDPQPLVRSTGVLGVCKIAAKYWEMIPPAMLADLMKKILGDLAGDISSADVRCSVFKCLTILLENKFSHPLLEQMLPSLKYSLHDNSEKVRVAFVDMLLKIKAARAAKFWKICPMENLLAQLEVDSRPVCRRIVNLMFLTLSFLSISQRKSGASGL</sequence>